<gene>
    <name evidence="6" type="ORF">OBRU01_24445</name>
</gene>
<reference evidence="6 7" key="1">
    <citation type="journal article" date="2015" name="Genome Biol. Evol.">
        <title>The genome of winter moth (Operophtera brumata) provides a genomic perspective on sexual dimorphism and phenology.</title>
        <authorList>
            <person name="Derks M.F."/>
            <person name="Smit S."/>
            <person name="Salis L."/>
            <person name="Schijlen E."/>
            <person name="Bossers A."/>
            <person name="Mateman C."/>
            <person name="Pijl A.S."/>
            <person name="de Ridder D."/>
            <person name="Groenen M.A."/>
            <person name="Visser M.E."/>
            <person name="Megens H.J."/>
        </authorList>
    </citation>
    <scope>NUCLEOTIDE SEQUENCE [LARGE SCALE GENOMIC DNA]</scope>
    <source>
        <strain evidence="6">WM2013NL</strain>
        <tissue evidence="6">Head and thorax</tissue>
    </source>
</reference>
<name>A0A0L7KLW3_OPEBR</name>
<evidence type="ECO:0000256" key="4">
    <source>
        <dbReference type="ARBA" id="ARBA00022989"/>
    </source>
</evidence>
<evidence type="ECO:0000256" key="3">
    <source>
        <dbReference type="ARBA" id="ARBA00022692"/>
    </source>
</evidence>
<keyword evidence="5" id="KW-0472">Membrane</keyword>
<dbReference type="Proteomes" id="UP000037510">
    <property type="component" value="Unassembled WGS sequence"/>
</dbReference>
<proteinExistence type="predicted"/>
<organism evidence="6 7">
    <name type="scientific">Operophtera brumata</name>
    <name type="common">Winter moth</name>
    <name type="synonym">Phalaena brumata</name>
    <dbReference type="NCBI Taxonomy" id="104452"/>
    <lineage>
        <taxon>Eukaryota</taxon>
        <taxon>Metazoa</taxon>
        <taxon>Ecdysozoa</taxon>
        <taxon>Arthropoda</taxon>
        <taxon>Hexapoda</taxon>
        <taxon>Insecta</taxon>
        <taxon>Pterygota</taxon>
        <taxon>Neoptera</taxon>
        <taxon>Endopterygota</taxon>
        <taxon>Lepidoptera</taxon>
        <taxon>Glossata</taxon>
        <taxon>Ditrysia</taxon>
        <taxon>Geometroidea</taxon>
        <taxon>Geometridae</taxon>
        <taxon>Larentiinae</taxon>
        <taxon>Operophtera</taxon>
    </lineage>
</organism>
<dbReference type="STRING" id="104452.A0A0L7KLW3"/>
<keyword evidence="4" id="KW-1133">Transmembrane helix</keyword>
<dbReference type="GO" id="GO:0005886">
    <property type="term" value="C:plasma membrane"/>
    <property type="evidence" value="ECO:0007669"/>
    <property type="project" value="TreeGrafter"/>
</dbReference>
<protein>
    <submittedName>
        <fullName evidence="6">ABC transporter</fullName>
    </submittedName>
</protein>
<evidence type="ECO:0000256" key="1">
    <source>
        <dbReference type="ARBA" id="ARBA00004141"/>
    </source>
</evidence>
<sequence length="70" mass="7874">MDIITSRVTGATGTIATNGEPRDLHQFRKLSRYIMQQDLLQPYITVLEAMTMAADLKLGTEMGYERKAIV</sequence>
<accession>A0A0L7KLW3</accession>
<keyword evidence="2" id="KW-0813">Transport</keyword>
<dbReference type="PANTHER" id="PTHR48041:SF15">
    <property type="entry name" value="FI05267P"/>
    <property type="match status" value="1"/>
</dbReference>
<keyword evidence="3" id="KW-0812">Transmembrane</keyword>
<dbReference type="InterPro" id="IPR050352">
    <property type="entry name" value="ABCG_transporters"/>
</dbReference>
<dbReference type="GO" id="GO:0042626">
    <property type="term" value="F:ATPase-coupled transmembrane transporter activity"/>
    <property type="evidence" value="ECO:0007669"/>
    <property type="project" value="TreeGrafter"/>
</dbReference>
<evidence type="ECO:0000256" key="2">
    <source>
        <dbReference type="ARBA" id="ARBA00022448"/>
    </source>
</evidence>
<dbReference type="PANTHER" id="PTHR48041">
    <property type="entry name" value="ABC TRANSPORTER G FAMILY MEMBER 28"/>
    <property type="match status" value="1"/>
</dbReference>
<keyword evidence="7" id="KW-1185">Reference proteome</keyword>
<evidence type="ECO:0000313" key="7">
    <source>
        <dbReference type="Proteomes" id="UP000037510"/>
    </source>
</evidence>
<dbReference type="AlphaFoldDB" id="A0A0L7KLW3"/>
<dbReference type="EMBL" id="JTDY01008933">
    <property type="protein sequence ID" value="KOB64297.1"/>
    <property type="molecule type" value="Genomic_DNA"/>
</dbReference>
<comment type="caution">
    <text evidence="6">The sequence shown here is derived from an EMBL/GenBank/DDBJ whole genome shotgun (WGS) entry which is preliminary data.</text>
</comment>
<evidence type="ECO:0000256" key="5">
    <source>
        <dbReference type="ARBA" id="ARBA00023136"/>
    </source>
</evidence>
<feature type="non-terminal residue" evidence="6">
    <location>
        <position position="70"/>
    </location>
</feature>
<evidence type="ECO:0000313" key="6">
    <source>
        <dbReference type="EMBL" id="KOB64297.1"/>
    </source>
</evidence>
<comment type="subcellular location">
    <subcellularLocation>
        <location evidence="1">Membrane</location>
        <topology evidence="1">Multi-pass membrane protein</topology>
    </subcellularLocation>
</comment>